<evidence type="ECO:0000313" key="9">
    <source>
        <dbReference type="EMBL" id="OLQ10476.1"/>
    </source>
</evidence>
<keyword evidence="3" id="KW-0349">Heme</keyword>
<dbReference type="SUPFAM" id="SSF51905">
    <property type="entry name" value="FAD/NAD(P)-binding domain"/>
    <property type="match status" value="3"/>
</dbReference>
<dbReference type="PRINTS" id="PR00368">
    <property type="entry name" value="FADPNR"/>
</dbReference>
<comment type="caution">
    <text evidence="9">The sequence shown here is derived from an EMBL/GenBank/DDBJ whole genome shotgun (WGS) entry which is preliminary data.</text>
</comment>
<dbReference type="PANTHER" id="PTHR43809">
    <property type="entry name" value="NITRITE REDUCTASE (NADH) LARGE SUBUNIT"/>
    <property type="match status" value="1"/>
</dbReference>
<evidence type="ECO:0000256" key="1">
    <source>
        <dbReference type="ARBA" id="ARBA00001929"/>
    </source>
</evidence>
<proteinExistence type="predicted"/>
<evidence type="ECO:0000256" key="6">
    <source>
        <dbReference type="ARBA" id="ARBA00023004"/>
    </source>
</evidence>
<dbReference type="AlphaFoldDB" id="A0A1Q9ESS7"/>
<dbReference type="GO" id="GO:0046872">
    <property type="term" value="F:metal ion binding"/>
    <property type="evidence" value="ECO:0007669"/>
    <property type="project" value="UniProtKB-KW"/>
</dbReference>
<evidence type="ECO:0000256" key="2">
    <source>
        <dbReference type="ARBA" id="ARBA00005096"/>
    </source>
</evidence>
<comment type="cofactor">
    <cofactor evidence="1">
        <name>siroheme</name>
        <dbReference type="ChEBI" id="CHEBI:60052"/>
    </cofactor>
</comment>
<dbReference type="Pfam" id="PF07992">
    <property type="entry name" value="Pyr_redox_2"/>
    <property type="match status" value="3"/>
</dbReference>
<dbReference type="GO" id="GO:0016491">
    <property type="term" value="F:oxidoreductase activity"/>
    <property type="evidence" value="ECO:0007669"/>
    <property type="project" value="UniProtKB-KW"/>
</dbReference>
<keyword evidence="6" id="KW-0408">Iron</keyword>
<evidence type="ECO:0000256" key="5">
    <source>
        <dbReference type="ARBA" id="ARBA00023002"/>
    </source>
</evidence>
<keyword evidence="10" id="KW-1185">Reference proteome</keyword>
<feature type="domain" description="FAD/NAD(P)-binding" evidence="8">
    <location>
        <begin position="636"/>
        <end position="699"/>
    </location>
</feature>
<dbReference type="Proteomes" id="UP000186817">
    <property type="component" value="Unassembled WGS sequence"/>
</dbReference>
<protein>
    <submittedName>
        <fullName evidence="9">Nitrite reductase (NADH) large subunit</fullName>
    </submittedName>
</protein>
<dbReference type="EMBL" id="LSRX01000077">
    <property type="protein sequence ID" value="OLQ10476.1"/>
    <property type="molecule type" value="Genomic_DNA"/>
</dbReference>
<dbReference type="InterPro" id="IPR052034">
    <property type="entry name" value="NasD-like"/>
</dbReference>
<dbReference type="Gene3D" id="3.50.50.60">
    <property type="entry name" value="FAD/NAD(P)-binding domain"/>
    <property type="match status" value="4"/>
</dbReference>
<evidence type="ECO:0000256" key="4">
    <source>
        <dbReference type="ARBA" id="ARBA00022723"/>
    </source>
</evidence>
<evidence type="ECO:0000259" key="8">
    <source>
        <dbReference type="Pfam" id="PF07992"/>
    </source>
</evidence>
<reference evidence="9 10" key="1">
    <citation type="submission" date="2016-02" db="EMBL/GenBank/DDBJ databases">
        <title>Genome analysis of coral dinoflagellate symbionts highlights evolutionary adaptations to a symbiotic lifestyle.</title>
        <authorList>
            <person name="Aranda M."/>
            <person name="Li Y."/>
            <person name="Liew Y.J."/>
            <person name="Baumgarten S."/>
            <person name="Simakov O."/>
            <person name="Wilson M."/>
            <person name="Piel J."/>
            <person name="Ashoor H."/>
            <person name="Bougouffa S."/>
            <person name="Bajic V.B."/>
            <person name="Ryu T."/>
            <person name="Ravasi T."/>
            <person name="Bayer T."/>
            <person name="Micklem G."/>
            <person name="Kim H."/>
            <person name="Bhak J."/>
            <person name="Lajeunesse T.C."/>
            <person name="Voolstra C.R."/>
        </authorList>
    </citation>
    <scope>NUCLEOTIDE SEQUENCE [LARGE SCALE GENOMIC DNA]</scope>
    <source>
        <strain evidence="9 10">CCMP2467</strain>
    </source>
</reference>
<evidence type="ECO:0000256" key="3">
    <source>
        <dbReference type="ARBA" id="ARBA00022617"/>
    </source>
</evidence>
<name>A0A1Q9ESS7_SYMMI</name>
<keyword evidence="4" id="KW-0479">Metal-binding</keyword>
<evidence type="ECO:0000256" key="7">
    <source>
        <dbReference type="ARBA" id="ARBA00023014"/>
    </source>
</evidence>
<dbReference type="InterPro" id="IPR023753">
    <property type="entry name" value="FAD/NAD-binding_dom"/>
</dbReference>
<gene>
    <name evidence="9" type="primary">nirB</name>
    <name evidence="9" type="ORF">AK812_SmicGene5821</name>
</gene>
<keyword evidence="5" id="KW-0560">Oxidoreductase</keyword>
<feature type="domain" description="FAD/NAD(P)-binding" evidence="8">
    <location>
        <begin position="17"/>
        <end position="307"/>
    </location>
</feature>
<sequence>MRSNGRPSSWHELARKRVVIVGHGPVGHILLEYLTEGTEFPLELTVLCEEPRLAYNRVAMTSYFQHRSADELSMCSLEWLREKNVSVILARATHIDRLRKRLAYVGASASGELEYDELVLATGSSPFVPPVPGLKTSTPGVFTYRTIEDMDAIIARSQGRLRAAVIGGGLLGLEAAKALLDLKMKVSVLEAAPILMSAQLDKVAGRLLAKRLEKLGLEVRTGVKLQEVLSIGEDGVRYVKFLEDDQEVFLEVDVLVVSCGIRPRDELARECGLDLGERGGVAVDCYMRSSTDPSIYAVGEVASHEGGMVYGLWKPGAEQAEVLAGTLASPSEGLKYHGSDLSTKLKLLGVDVATFGANAEFWKSRMFDLEDGQQGNICVTTALDATAGSYRKLIFRRCPSGCRRLLGGVLVKSVEDYQSLCDLARCGRELWGLETVYPSHLPLDAAAAVASGPPRRVVIVGHGPSGHALIQNLVEVHDRPLAITVLCEEPRLAYNRVSMTSYFQHRSADELSLCNLEWLADKNVSVIFARATHIDRAQKRVSYAGASAAGELDYDELVLATGSSPFVPPVPGLETSTPGIFLYRTIEDMDAIIARPSESDCSMHDQQVDEDAIREWRRSELGIMHAEDEAGIYALRYVQDGVQMELDIDLLVVSCGIRPRDELARNCGLELGQRGGVKVDSCLRSTSDANIYAVGEVANHEGMVYGLWKPGLRYHGSDLSTKLKLLGCGVASFGESASFWQSRIFEVVKDDEKPSICVRSVLDVSSRIYRKLVFKRLPGGSVRLMGGILVNSTEDFPSLCDISRCGKELWGLEPMVLAEGPKAMPGQVEQSIPLVERLRSEVSNLLRRVDVNAMSQGAARNQLEVALGLEEGGLLDDKELVKLLLRDALVLQEEAQRTVEVQVQAELGDGRQQVWTHRLTLDAEQVLRNGNEGTHSIKIVVKNTFYNFEIEAKEAGLGINGSQPRPLAAYLQRASQSYPWGLTLMWSDSDDVAQTR</sequence>
<dbReference type="OrthoDB" id="432169at2759"/>
<keyword evidence="7" id="KW-0411">Iron-sulfur</keyword>
<dbReference type="PANTHER" id="PTHR43809:SF1">
    <property type="entry name" value="NITRITE REDUCTASE (NADH) LARGE SUBUNIT"/>
    <property type="match status" value="1"/>
</dbReference>
<dbReference type="GO" id="GO:0051536">
    <property type="term" value="F:iron-sulfur cluster binding"/>
    <property type="evidence" value="ECO:0007669"/>
    <property type="project" value="UniProtKB-KW"/>
</dbReference>
<evidence type="ECO:0000313" key="10">
    <source>
        <dbReference type="Proteomes" id="UP000186817"/>
    </source>
</evidence>
<comment type="pathway">
    <text evidence="2">Nitrogen metabolism; nitrate reduction (assimilation).</text>
</comment>
<dbReference type="InterPro" id="IPR036188">
    <property type="entry name" value="FAD/NAD-bd_sf"/>
</dbReference>
<organism evidence="9 10">
    <name type="scientific">Symbiodinium microadriaticum</name>
    <name type="common">Dinoflagellate</name>
    <name type="synonym">Zooxanthella microadriatica</name>
    <dbReference type="NCBI Taxonomy" id="2951"/>
    <lineage>
        <taxon>Eukaryota</taxon>
        <taxon>Sar</taxon>
        <taxon>Alveolata</taxon>
        <taxon>Dinophyceae</taxon>
        <taxon>Suessiales</taxon>
        <taxon>Symbiodiniaceae</taxon>
        <taxon>Symbiodinium</taxon>
    </lineage>
</organism>
<feature type="domain" description="FAD/NAD(P)-binding" evidence="8">
    <location>
        <begin position="456"/>
        <end position="595"/>
    </location>
</feature>
<accession>A0A1Q9ESS7</accession>
<dbReference type="PRINTS" id="PR00411">
    <property type="entry name" value="PNDRDTASEI"/>
</dbReference>